<comment type="caution">
    <text evidence="1">The sequence shown here is derived from an EMBL/GenBank/DDBJ whole genome shotgun (WGS) entry which is preliminary data.</text>
</comment>
<name>A0AAV7YPH5_9EUKA</name>
<dbReference type="EMBL" id="JANTQA010000051">
    <property type="protein sequence ID" value="KAJ3429850.1"/>
    <property type="molecule type" value="Genomic_DNA"/>
</dbReference>
<proteinExistence type="predicted"/>
<evidence type="ECO:0000313" key="2">
    <source>
        <dbReference type="Proteomes" id="UP001146793"/>
    </source>
</evidence>
<evidence type="ECO:0000313" key="1">
    <source>
        <dbReference type="EMBL" id="KAJ3429850.1"/>
    </source>
</evidence>
<accession>A0AAV7YPH5</accession>
<gene>
    <name evidence="1" type="ORF">M0812_22849</name>
</gene>
<reference evidence="1" key="1">
    <citation type="submission" date="2022-08" db="EMBL/GenBank/DDBJ databases">
        <title>Novel sulphate-reducing endosymbionts in the free-living metamonad Anaeramoeba.</title>
        <authorList>
            <person name="Jerlstrom-Hultqvist J."/>
            <person name="Cepicka I."/>
            <person name="Gallot-Lavallee L."/>
            <person name="Salas-Leiva D."/>
            <person name="Curtis B.A."/>
            <person name="Zahonova K."/>
            <person name="Pipaliya S."/>
            <person name="Dacks J."/>
            <person name="Roger A.J."/>
        </authorList>
    </citation>
    <scope>NUCLEOTIDE SEQUENCE</scope>
    <source>
        <strain evidence="1">Busselton2</strain>
    </source>
</reference>
<dbReference type="AlphaFoldDB" id="A0AAV7YPH5"/>
<dbReference type="Proteomes" id="UP001146793">
    <property type="component" value="Unassembled WGS sequence"/>
</dbReference>
<organism evidence="1 2">
    <name type="scientific">Anaeramoeba flamelloides</name>
    <dbReference type="NCBI Taxonomy" id="1746091"/>
    <lineage>
        <taxon>Eukaryota</taxon>
        <taxon>Metamonada</taxon>
        <taxon>Anaeramoebidae</taxon>
        <taxon>Anaeramoeba</taxon>
    </lineage>
</organism>
<sequence length="293" mass="34458">MEFFDTEKFKKFNINLNNNEYEYMFFISIFIDSQAHKSDMRDNIKGVYMFIENFRVGVRLKNKSIFLLMNLPKDVPIYDLKEPLPFISEMLELEKTKTLFGKKILFKLCSIVGDTLEQQSAAGKLSHSAIQCCRHCCLSKHDKGFNLGNKLIINDDSVENYLNSNVERKRDFNHNNTDLNKNQIKQKIKNKTPNENHNEIFKKIEIEFENPNDKDIIQDNINDIYNKDYILKSSKKQNNCLIGNDIENIKDAKKNCEISSINEKNKFQIDEINKNKKKYSTNQKKNIKSTKKQ</sequence>
<protein>
    <submittedName>
        <fullName evidence="1">Uncharacterized protein</fullName>
    </submittedName>
</protein>